<dbReference type="GO" id="GO:0003723">
    <property type="term" value="F:RNA binding"/>
    <property type="evidence" value="ECO:0007669"/>
    <property type="project" value="InterPro"/>
</dbReference>
<organism evidence="3 4">
    <name type="scientific">Companilactobacillus halodurans</name>
    <dbReference type="NCBI Taxonomy" id="2584183"/>
    <lineage>
        <taxon>Bacteria</taxon>
        <taxon>Bacillati</taxon>
        <taxon>Bacillota</taxon>
        <taxon>Bacilli</taxon>
        <taxon>Lactobacillales</taxon>
        <taxon>Lactobacillaceae</taxon>
        <taxon>Companilactobacillus</taxon>
    </lineage>
</organism>
<keyword evidence="1" id="KW-0677">Repeat</keyword>
<dbReference type="AlphaFoldDB" id="A0A5P0ZWC8"/>
<dbReference type="InterPro" id="IPR050661">
    <property type="entry name" value="BglG_antiterminators"/>
</dbReference>
<dbReference type="GO" id="GO:0006355">
    <property type="term" value="P:regulation of DNA-templated transcription"/>
    <property type="evidence" value="ECO:0007669"/>
    <property type="project" value="InterPro"/>
</dbReference>
<dbReference type="Proteomes" id="UP000371423">
    <property type="component" value="Unassembled WGS sequence"/>
</dbReference>
<evidence type="ECO:0000313" key="3">
    <source>
        <dbReference type="EMBL" id="MQS97128.1"/>
    </source>
</evidence>
<dbReference type="Gene3D" id="1.10.1790.10">
    <property type="entry name" value="PRD domain"/>
    <property type="match status" value="2"/>
</dbReference>
<dbReference type="PANTHER" id="PTHR30185">
    <property type="entry name" value="CRYPTIC BETA-GLUCOSIDE BGL OPERON ANTITERMINATOR"/>
    <property type="match status" value="1"/>
</dbReference>
<dbReference type="Pfam" id="PF00874">
    <property type="entry name" value="PRD"/>
    <property type="match status" value="2"/>
</dbReference>
<dbReference type="InterPro" id="IPR011608">
    <property type="entry name" value="PRD"/>
</dbReference>
<evidence type="ECO:0000313" key="4">
    <source>
        <dbReference type="Proteomes" id="UP000371423"/>
    </source>
</evidence>
<dbReference type="OrthoDB" id="9813552at2"/>
<dbReference type="PANTHER" id="PTHR30185:SF15">
    <property type="entry name" value="CRYPTIC BETA-GLUCOSIDE BGL OPERON ANTITERMINATOR"/>
    <property type="match status" value="1"/>
</dbReference>
<dbReference type="InterPro" id="IPR036650">
    <property type="entry name" value="CAT_RNA-bd_dom_sf"/>
</dbReference>
<comment type="caution">
    <text evidence="3">The sequence shown here is derived from an EMBL/GenBank/DDBJ whole genome shotgun (WGS) entry which is preliminary data.</text>
</comment>
<dbReference type="EMBL" id="VDFO01000012">
    <property type="protein sequence ID" value="MQS97128.1"/>
    <property type="molecule type" value="Genomic_DNA"/>
</dbReference>
<dbReference type="Gene3D" id="2.30.24.10">
    <property type="entry name" value="CAT RNA-binding domain"/>
    <property type="match status" value="1"/>
</dbReference>
<evidence type="ECO:0000256" key="1">
    <source>
        <dbReference type="ARBA" id="ARBA00022737"/>
    </source>
</evidence>
<dbReference type="PROSITE" id="PS51372">
    <property type="entry name" value="PRD_2"/>
    <property type="match status" value="2"/>
</dbReference>
<dbReference type="InterPro" id="IPR004341">
    <property type="entry name" value="CAT_RNA-bd_dom"/>
</dbReference>
<accession>A0A5P0ZWC8</accession>
<keyword evidence="4" id="KW-1185">Reference proteome</keyword>
<feature type="domain" description="PRD" evidence="2">
    <location>
        <begin position="67"/>
        <end position="171"/>
    </location>
</feature>
<protein>
    <submittedName>
        <fullName evidence="3">PRD domain-containing protein</fullName>
    </submittedName>
</protein>
<reference evidence="3 4" key="1">
    <citation type="journal article" date="2019" name="Syst. Appl. Microbiol.">
        <title>Polyphasic characterization of two novel Lactobacillus spp. isolated from blown salami packages: Description of Lactobacillus halodurans sp. nov. and Lactobacillus salsicarnum sp. nov.</title>
        <authorList>
            <person name="Schuster J.A."/>
            <person name="Klingl A."/>
            <person name="Vogel R.F."/>
            <person name="Ehrmann M.A."/>
        </authorList>
    </citation>
    <scope>NUCLEOTIDE SEQUENCE [LARGE SCALE GENOMIC DNA]</scope>
    <source>
        <strain evidence="3 4">TMW 1.1920</strain>
    </source>
</reference>
<dbReference type="InterPro" id="IPR036634">
    <property type="entry name" value="PRD_sf"/>
</dbReference>
<feature type="domain" description="PRD" evidence="2">
    <location>
        <begin position="172"/>
        <end position="283"/>
    </location>
</feature>
<evidence type="ECO:0000259" key="2">
    <source>
        <dbReference type="PROSITE" id="PS51372"/>
    </source>
</evidence>
<gene>
    <name evidence="3" type="ORF">FHL05_04400</name>
</gene>
<dbReference type="SUPFAM" id="SSF50151">
    <property type="entry name" value="SacY-like RNA-binding domain"/>
    <property type="match status" value="1"/>
</dbReference>
<dbReference type="SUPFAM" id="SSF63520">
    <property type="entry name" value="PTS-regulatory domain, PRD"/>
    <property type="match status" value="2"/>
</dbReference>
<name>A0A5P0ZWC8_9LACO</name>
<dbReference type="Pfam" id="PF03123">
    <property type="entry name" value="CAT_RBD"/>
    <property type="match status" value="1"/>
</dbReference>
<sequence>MQLIIKQIFNNNTAIVDLGDNQQAIVKGKGIGFNKSKNSELDSSKIEKIFYLDSADSQKNLYFLLKDIPINIVTTTYEIVDYAKKKFGYQTLDYIYITLSDHIYGAYKRYVDGTYKPSQIPDMSDKYIDEYLIASKGLNIINSNLNIKLPESEIKNIALHFINAEGQDGKQLKEDDGKIDFHKLINDILIRNNIFRTKSNSSHYDRFMIHMQYLSQRLNNMAQDTEFDEKIEKEVERNYPGSTDIAKQISRAIKIEMGISLSSKELLYFIIHIQRITQEDGLNQNPVFIL</sequence>
<proteinExistence type="predicted"/>
<dbReference type="SMART" id="SM01061">
    <property type="entry name" value="CAT_RBD"/>
    <property type="match status" value="1"/>
</dbReference>
<dbReference type="RefSeq" id="WP_153522146.1">
    <property type="nucleotide sequence ID" value="NZ_VDFO01000012.1"/>
</dbReference>